<comment type="caution">
    <text evidence="1">The sequence shown here is derived from an EMBL/GenBank/DDBJ whole genome shotgun (WGS) entry which is preliminary data.</text>
</comment>
<dbReference type="InterPro" id="IPR009414">
    <property type="entry name" value="DUF1064"/>
</dbReference>
<dbReference type="EMBL" id="AJWZ01004997">
    <property type="protein sequence ID" value="EKC63810.1"/>
    <property type="molecule type" value="Genomic_DNA"/>
</dbReference>
<sequence>MALNITKKQLKALGISIPESNKPNKYRSKACKIDGITFQSTAEANYYYKLKMLVKAKKIAGFCRQPRFVITEGDNNTRCVEYVADFI</sequence>
<protein>
    <submittedName>
        <fullName evidence="1">Protein containing DUF1064</fullName>
    </submittedName>
</protein>
<accession>K1TBF4</accession>
<name>K1TBF4_9ZZZZ</name>
<feature type="non-terminal residue" evidence="1">
    <location>
        <position position="87"/>
    </location>
</feature>
<gene>
    <name evidence="1" type="ORF">OBE_07267</name>
</gene>
<dbReference type="Pfam" id="PF06356">
    <property type="entry name" value="DUF1064"/>
    <property type="match status" value="1"/>
</dbReference>
<organism evidence="1">
    <name type="scientific">human gut metagenome</name>
    <dbReference type="NCBI Taxonomy" id="408170"/>
    <lineage>
        <taxon>unclassified sequences</taxon>
        <taxon>metagenomes</taxon>
        <taxon>organismal metagenomes</taxon>
    </lineage>
</organism>
<dbReference type="AlphaFoldDB" id="K1TBF4"/>
<proteinExistence type="predicted"/>
<reference evidence="1" key="1">
    <citation type="journal article" date="2013" name="Environ. Microbiol.">
        <title>Microbiota from the distal guts of lean and obese adolescents exhibit partial functional redundancy besides clear differences in community structure.</title>
        <authorList>
            <person name="Ferrer M."/>
            <person name="Ruiz A."/>
            <person name="Lanza F."/>
            <person name="Haange S.B."/>
            <person name="Oberbach A."/>
            <person name="Till H."/>
            <person name="Bargiela R."/>
            <person name="Campoy C."/>
            <person name="Segura M.T."/>
            <person name="Richter M."/>
            <person name="von Bergen M."/>
            <person name="Seifert J."/>
            <person name="Suarez A."/>
        </authorList>
    </citation>
    <scope>NUCLEOTIDE SEQUENCE</scope>
</reference>
<evidence type="ECO:0000313" key="1">
    <source>
        <dbReference type="EMBL" id="EKC63810.1"/>
    </source>
</evidence>